<evidence type="ECO:0000256" key="1">
    <source>
        <dbReference type="SAM" id="MobiDB-lite"/>
    </source>
</evidence>
<sequence length="748" mass="83109">MTHDIFMTWLTSPHYGLGRSFTEYKVPGWAVLSSPDPHHRCAGVAMYISERVARQQGRKVPPDVWKRCAAMVLPHVQALFRMYLSAGELRLPADWRDGWLHLLPKPRKPTKIPANLRPIALQCPLGKCLARIIKNRVLQIILPKMEHTPHFAYLPGRSTYNAISRIAQHRRAASSQLAGLRREVHERRAGKTCVQAEGAALLSIDMSNAFDQVSHAYLAASMRHLGVDEDTIHLTPALHQSSYHITHDQHEECIALQSGIRQGCVLSPLLWVCVTTYMLHCLAERTSPEWVRYEVTAFVDDFISAFTLHRVEDAQTMAQRIQQRSTLYYDMGTPFNPLPLAYAPTIDYLGVVMSYGAFERHSMEKRLHAAKANQAQLAKFLYGRKGLTQTHRISVCRTCVRSAATYGLPAVSLTHKSLKALHAFELKTLRAIARSPRHITHETSQATVQRIFELISMEGLLMKFHATRPMAPTYRSEVLPFVLMVSNRRGLADELHNLFSLLCNNACLSIVRVRMRPDRMKRQPLAVRLGQCAENLLDVAKRAAKLPGTWARAAQAFFGTFGRALRWGHQHYTHALATETPLFTIQIKRYGFREGQSYKISTPIALRPNAVVDVPIFCTGAGTETYSAQYRLVFAVVHTGSTPNAGHYQTALSSGSRFLLSDDRIAPKRPAPPAAASFAANNHSDDGIGFYSTHTIDSGNLSGDGLAGDHIDLTGDLPMAAGTGASDPAGSDPGARNSRSPLSLETLE</sequence>
<dbReference type="InterPro" id="IPR043502">
    <property type="entry name" value="DNA/RNA_pol_sf"/>
</dbReference>
<organism evidence="3 4">
    <name type="scientific">Symbiodinium microadriaticum</name>
    <name type="common">Dinoflagellate</name>
    <name type="synonym">Zooxanthella microadriatica</name>
    <dbReference type="NCBI Taxonomy" id="2951"/>
    <lineage>
        <taxon>Eukaryota</taxon>
        <taxon>Sar</taxon>
        <taxon>Alveolata</taxon>
        <taxon>Dinophyceae</taxon>
        <taxon>Suessiales</taxon>
        <taxon>Symbiodiniaceae</taxon>
        <taxon>Symbiodinium</taxon>
    </lineage>
</organism>
<name>A0A1Q9DC26_SYMMI</name>
<dbReference type="PROSITE" id="PS50878">
    <property type="entry name" value="RT_POL"/>
    <property type="match status" value="1"/>
</dbReference>
<dbReference type="Pfam" id="PF00078">
    <property type="entry name" value="RVT_1"/>
    <property type="match status" value="1"/>
</dbReference>
<dbReference type="Pfam" id="PF00443">
    <property type="entry name" value="UCH"/>
    <property type="match status" value="1"/>
</dbReference>
<dbReference type="PANTHER" id="PTHR19446">
    <property type="entry name" value="REVERSE TRANSCRIPTASES"/>
    <property type="match status" value="1"/>
</dbReference>
<dbReference type="SUPFAM" id="SSF56672">
    <property type="entry name" value="DNA/RNA polymerases"/>
    <property type="match status" value="1"/>
</dbReference>
<gene>
    <name evidence="3" type="ORF">AK812_SmicGene25452</name>
</gene>
<evidence type="ECO:0000313" key="3">
    <source>
        <dbReference type="EMBL" id="OLP92699.1"/>
    </source>
</evidence>
<dbReference type="CDD" id="cd01650">
    <property type="entry name" value="RT_nLTR_like"/>
    <property type="match status" value="1"/>
</dbReference>
<dbReference type="GO" id="GO:0004843">
    <property type="term" value="F:cysteine-type deubiquitinase activity"/>
    <property type="evidence" value="ECO:0007669"/>
    <property type="project" value="InterPro"/>
</dbReference>
<dbReference type="Proteomes" id="UP000186817">
    <property type="component" value="Unassembled WGS sequence"/>
</dbReference>
<dbReference type="CDD" id="cd02257">
    <property type="entry name" value="Peptidase_C19"/>
    <property type="match status" value="1"/>
</dbReference>
<feature type="domain" description="Reverse transcriptase" evidence="2">
    <location>
        <begin position="84"/>
        <end position="353"/>
    </location>
</feature>
<dbReference type="AlphaFoldDB" id="A0A1Q9DC26"/>
<dbReference type="GO" id="GO:0016579">
    <property type="term" value="P:protein deubiquitination"/>
    <property type="evidence" value="ECO:0007669"/>
    <property type="project" value="InterPro"/>
</dbReference>
<comment type="caution">
    <text evidence="3">The sequence shown here is derived from an EMBL/GenBank/DDBJ whole genome shotgun (WGS) entry which is preliminary data.</text>
</comment>
<evidence type="ECO:0000313" key="4">
    <source>
        <dbReference type="Proteomes" id="UP000186817"/>
    </source>
</evidence>
<feature type="region of interest" description="Disordered" evidence="1">
    <location>
        <begin position="716"/>
        <end position="748"/>
    </location>
</feature>
<proteinExistence type="predicted"/>
<dbReference type="InterPro" id="IPR001394">
    <property type="entry name" value="Peptidase_C19_UCH"/>
</dbReference>
<evidence type="ECO:0000259" key="2">
    <source>
        <dbReference type="PROSITE" id="PS50878"/>
    </source>
</evidence>
<dbReference type="OrthoDB" id="413103at2759"/>
<dbReference type="InterPro" id="IPR038765">
    <property type="entry name" value="Papain-like_cys_pep_sf"/>
</dbReference>
<dbReference type="EMBL" id="LSRX01000610">
    <property type="protein sequence ID" value="OLP92699.1"/>
    <property type="molecule type" value="Genomic_DNA"/>
</dbReference>
<dbReference type="Gene3D" id="3.90.70.10">
    <property type="entry name" value="Cysteine proteinases"/>
    <property type="match status" value="1"/>
</dbReference>
<dbReference type="InterPro" id="IPR000477">
    <property type="entry name" value="RT_dom"/>
</dbReference>
<keyword evidence="4" id="KW-1185">Reference proteome</keyword>
<reference evidence="3 4" key="1">
    <citation type="submission" date="2016-02" db="EMBL/GenBank/DDBJ databases">
        <title>Genome analysis of coral dinoflagellate symbionts highlights evolutionary adaptations to a symbiotic lifestyle.</title>
        <authorList>
            <person name="Aranda M."/>
            <person name="Li Y."/>
            <person name="Liew Y.J."/>
            <person name="Baumgarten S."/>
            <person name="Simakov O."/>
            <person name="Wilson M."/>
            <person name="Piel J."/>
            <person name="Ashoor H."/>
            <person name="Bougouffa S."/>
            <person name="Bajic V.B."/>
            <person name="Ryu T."/>
            <person name="Ravasi T."/>
            <person name="Bayer T."/>
            <person name="Micklem G."/>
            <person name="Kim H."/>
            <person name="Bhak J."/>
            <person name="Lajeunesse T.C."/>
            <person name="Voolstra C.R."/>
        </authorList>
    </citation>
    <scope>NUCLEOTIDE SEQUENCE [LARGE SCALE GENOMIC DNA]</scope>
    <source>
        <strain evidence="3 4">CCMP2467</strain>
    </source>
</reference>
<accession>A0A1Q9DC26</accession>
<protein>
    <submittedName>
        <fullName evidence="3">LINE-1 retrotransposable element ORF2 protein</fullName>
    </submittedName>
</protein>
<feature type="compositionally biased region" description="Polar residues" evidence="1">
    <location>
        <begin position="737"/>
        <end position="748"/>
    </location>
</feature>
<dbReference type="SUPFAM" id="SSF54001">
    <property type="entry name" value="Cysteine proteinases"/>
    <property type="match status" value="1"/>
</dbReference>